<evidence type="ECO:0000313" key="1">
    <source>
        <dbReference type="EMBL" id="KAB1074521.1"/>
    </source>
</evidence>
<comment type="caution">
    <text evidence="1">The sequence shown here is derived from an EMBL/GenBank/DDBJ whole genome shotgun (WGS) entry which is preliminary data.</text>
</comment>
<name>A0A6L3SR24_9HYPH</name>
<reference evidence="1 2" key="1">
    <citation type="submission" date="2019-09" db="EMBL/GenBank/DDBJ databases">
        <title>YIM 48816 draft genome.</title>
        <authorList>
            <person name="Jiang L."/>
        </authorList>
    </citation>
    <scope>NUCLEOTIDE SEQUENCE [LARGE SCALE GENOMIC DNA]</scope>
    <source>
        <strain evidence="1 2">YIM 48816</strain>
    </source>
</reference>
<organism evidence="1 2">
    <name type="scientific">Methylobacterium soli</name>
    <dbReference type="NCBI Taxonomy" id="553447"/>
    <lineage>
        <taxon>Bacteria</taxon>
        <taxon>Pseudomonadati</taxon>
        <taxon>Pseudomonadota</taxon>
        <taxon>Alphaproteobacteria</taxon>
        <taxon>Hyphomicrobiales</taxon>
        <taxon>Methylobacteriaceae</taxon>
        <taxon>Methylobacterium</taxon>
    </lineage>
</organism>
<dbReference type="PANTHER" id="PTHR12993:SF29">
    <property type="entry name" value="BLR3841 PROTEIN"/>
    <property type="match status" value="1"/>
</dbReference>
<accession>A0A6L3SR24</accession>
<dbReference type="Pfam" id="PF02585">
    <property type="entry name" value="PIG-L"/>
    <property type="match status" value="1"/>
</dbReference>
<dbReference type="GO" id="GO:0016811">
    <property type="term" value="F:hydrolase activity, acting on carbon-nitrogen (but not peptide) bonds, in linear amides"/>
    <property type="evidence" value="ECO:0007669"/>
    <property type="project" value="TreeGrafter"/>
</dbReference>
<dbReference type="EMBL" id="VZZK01000037">
    <property type="protein sequence ID" value="KAB1074521.1"/>
    <property type="molecule type" value="Genomic_DNA"/>
</dbReference>
<dbReference type="OrthoDB" id="9790023at2"/>
<evidence type="ECO:0000313" key="2">
    <source>
        <dbReference type="Proteomes" id="UP000474159"/>
    </source>
</evidence>
<dbReference type="PANTHER" id="PTHR12993">
    <property type="entry name" value="N-ACETYLGLUCOSAMINYL-PHOSPHATIDYLINOSITOL DE-N-ACETYLASE-RELATED"/>
    <property type="match status" value="1"/>
</dbReference>
<dbReference type="InterPro" id="IPR003737">
    <property type="entry name" value="GlcNAc_PI_deacetylase-related"/>
</dbReference>
<dbReference type="RefSeq" id="WP_151003767.1">
    <property type="nucleotide sequence ID" value="NZ_BPQY01000457.1"/>
</dbReference>
<protein>
    <submittedName>
        <fullName evidence="1">PIG-L family deacetylase</fullName>
    </submittedName>
</protein>
<dbReference type="Proteomes" id="UP000474159">
    <property type="component" value="Unassembled WGS sequence"/>
</dbReference>
<dbReference type="Gene3D" id="3.40.50.10320">
    <property type="entry name" value="LmbE-like"/>
    <property type="match status" value="1"/>
</dbReference>
<sequence>MRASEFLAQADRLPVGDLHALTGGGGLVVVAPHPDDESLGCGGLIAEAAARGLPMRLVVLSDGVGSHPNSRRYPPERLRCLREAETLAAVARLGLAPGHVRFLRLPDRFVPSEGPAAEAAAESIAEAARDCRAGALFVTWAHDPHCDHQAAARLALRALRARRILPGLRAYAYPVWGWALAPDIEVGPPPRGLRLDIAAHREAKQAAIAEHRSQVTDLIDDDPEGFRLEPAMLARFAGRHEIFLAIPPETEP</sequence>
<gene>
    <name evidence="1" type="ORF">F6X53_25915</name>
</gene>
<keyword evidence="2" id="KW-1185">Reference proteome</keyword>
<dbReference type="InterPro" id="IPR024078">
    <property type="entry name" value="LmbE-like_dom_sf"/>
</dbReference>
<dbReference type="AlphaFoldDB" id="A0A6L3SR24"/>
<proteinExistence type="predicted"/>
<dbReference type="SUPFAM" id="SSF102588">
    <property type="entry name" value="LmbE-like"/>
    <property type="match status" value="1"/>
</dbReference>